<protein>
    <recommendedName>
        <fullName evidence="5">CCHC-type domain-containing protein</fullName>
    </recommendedName>
</protein>
<dbReference type="SMART" id="SM00343">
    <property type="entry name" value="ZnF_C2HC"/>
    <property type="match status" value="1"/>
</dbReference>
<keyword evidence="1" id="KW-0645">Protease</keyword>
<dbReference type="GO" id="GO:0006508">
    <property type="term" value="P:proteolysis"/>
    <property type="evidence" value="ECO:0007669"/>
    <property type="project" value="UniProtKB-KW"/>
</dbReference>
<dbReference type="Gene3D" id="3.10.10.10">
    <property type="entry name" value="HIV Type 1 Reverse Transcriptase, subunit A, domain 1"/>
    <property type="match status" value="1"/>
</dbReference>
<dbReference type="Proteomes" id="UP001274896">
    <property type="component" value="Unassembled WGS sequence"/>
</dbReference>
<keyword evidence="4" id="KW-0862">Zinc</keyword>
<dbReference type="InterPro" id="IPR041577">
    <property type="entry name" value="RT_RNaseH_2"/>
</dbReference>
<keyword evidence="4" id="KW-0479">Metal-binding</keyword>
<evidence type="ECO:0000256" key="2">
    <source>
        <dbReference type="ARBA" id="ARBA00022750"/>
    </source>
</evidence>
<sequence length="543" mass="61100">MRFLNIRLGGEDVSVRLLELRLGVDSAANYVITFRTLAAQSGWNDAALQAVFREGLHPALQAEMACHDIDTALSNYISMAICLDNLRRQHRVNTRPRPQYHRTMEASSPREEVPEPMQLGRACISEEERLRRTERRLCFYCGEPGHQVYRCPERPSKSQVGDQTHLFKVTVPAMLLLTHTSFSVLALIDSRVAVNIIHSSLTEPLELRIRVFHQERLPFYVIDSPTNPIILCLPWLRHHDPQISWSRGDLTRWSACCHRSCLQLTQPRPCLTTSVGNPETDPPDAYSDLRAVFSKEKASHLPPHHPGDCTIELFPGTAPPTCQVYPLSLPETQAMDDYIKEALAVSHICLSTSPAVAGFFFVEKRTVAYTPALITELPLVPAALEQLQEACIFTKLDLQSTYNLVRIKEGTNGKQLSTPPGGTMKHIQHVHTVLTHLKQHELYIKMEKCEFHRSTLSFQGYVLSPECMAMDQAKVKAITDWPEPTSVKELQWFRGFTSPACKAFTRLKQSFTTAPILHLPDPKTPFVVEVDASNSGIGVVLSQ</sequence>
<keyword evidence="2" id="KW-0064">Aspartyl protease</keyword>
<dbReference type="Gene3D" id="3.30.70.270">
    <property type="match status" value="2"/>
</dbReference>
<dbReference type="Pfam" id="PF17919">
    <property type="entry name" value="RT_RNaseH_2"/>
    <property type="match status" value="1"/>
</dbReference>
<name>A0AAE0QTV7_9TELE</name>
<dbReference type="Gene3D" id="4.10.60.10">
    <property type="entry name" value="Zinc finger, CCHC-type"/>
    <property type="match status" value="1"/>
</dbReference>
<dbReference type="Pfam" id="PF00098">
    <property type="entry name" value="zf-CCHC"/>
    <property type="match status" value="1"/>
</dbReference>
<dbReference type="SUPFAM" id="SSF56672">
    <property type="entry name" value="DNA/RNA polymerases"/>
    <property type="match status" value="1"/>
</dbReference>
<evidence type="ECO:0000256" key="1">
    <source>
        <dbReference type="ARBA" id="ARBA00022670"/>
    </source>
</evidence>
<organism evidence="6 7">
    <name type="scientific">Hemibagrus guttatus</name>
    <dbReference type="NCBI Taxonomy" id="175788"/>
    <lineage>
        <taxon>Eukaryota</taxon>
        <taxon>Metazoa</taxon>
        <taxon>Chordata</taxon>
        <taxon>Craniata</taxon>
        <taxon>Vertebrata</taxon>
        <taxon>Euteleostomi</taxon>
        <taxon>Actinopterygii</taxon>
        <taxon>Neopterygii</taxon>
        <taxon>Teleostei</taxon>
        <taxon>Ostariophysi</taxon>
        <taxon>Siluriformes</taxon>
        <taxon>Bagridae</taxon>
        <taxon>Hemibagrus</taxon>
    </lineage>
</organism>
<keyword evidence="4" id="KW-0863">Zinc-finger</keyword>
<dbReference type="InterPro" id="IPR043128">
    <property type="entry name" value="Rev_trsase/Diguanyl_cyclase"/>
</dbReference>
<gene>
    <name evidence="6" type="ORF">QTP70_029718</name>
</gene>
<feature type="domain" description="CCHC-type" evidence="5">
    <location>
        <begin position="138"/>
        <end position="153"/>
    </location>
</feature>
<accession>A0AAE0QTV7</accession>
<dbReference type="PROSITE" id="PS50158">
    <property type="entry name" value="ZF_CCHC"/>
    <property type="match status" value="1"/>
</dbReference>
<keyword evidence="2" id="KW-0378">Hydrolase</keyword>
<dbReference type="GO" id="GO:0008270">
    <property type="term" value="F:zinc ion binding"/>
    <property type="evidence" value="ECO:0007669"/>
    <property type="project" value="UniProtKB-KW"/>
</dbReference>
<evidence type="ECO:0000313" key="7">
    <source>
        <dbReference type="Proteomes" id="UP001274896"/>
    </source>
</evidence>
<comment type="caution">
    <text evidence="6">The sequence shown here is derived from an EMBL/GenBank/DDBJ whole genome shotgun (WGS) entry which is preliminary data.</text>
</comment>
<dbReference type="GO" id="GO:0004190">
    <property type="term" value="F:aspartic-type endopeptidase activity"/>
    <property type="evidence" value="ECO:0007669"/>
    <property type="project" value="UniProtKB-KW"/>
</dbReference>
<dbReference type="PANTHER" id="PTHR15503:SF22">
    <property type="entry name" value="TRANSPOSON TY3-I GAG POLYPROTEIN"/>
    <property type="match status" value="1"/>
</dbReference>
<dbReference type="SUPFAM" id="SSF57756">
    <property type="entry name" value="Retrovirus zinc finger-like domains"/>
    <property type="match status" value="1"/>
</dbReference>
<dbReference type="GO" id="GO:0003677">
    <property type="term" value="F:DNA binding"/>
    <property type="evidence" value="ECO:0007669"/>
    <property type="project" value="UniProtKB-KW"/>
</dbReference>
<evidence type="ECO:0000256" key="4">
    <source>
        <dbReference type="PROSITE-ProRule" id="PRU00047"/>
    </source>
</evidence>
<keyword evidence="7" id="KW-1185">Reference proteome</keyword>
<reference evidence="6" key="1">
    <citation type="submission" date="2023-06" db="EMBL/GenBank/DDBJ databases">
        <title>Male Hemibagrus guttatus genome.</title>
        <authorList>
            <person name="Bian C."/>
        </authorList>
    </citation>
    <scope>NUCLEOTIDE SEQUENCE</scope>
    <source>
        <strain evidence="6">Male_cb2023</strain>
        <tissue evidence="6">Muscle</tissue>
    </source>
</reference>
<dbReference type="InterPro" id="IPR036875">
    <property type="entry name" value="Znf_CCHC_sf"/>
</dbReference>
<proteinExistence type="predicted"/>
<evidence type="ECO:0000256" key="3">
    <source>
        <dbReference type="ARBA" id="ARBA00023125"/>
    </source>
</evidence>
<evidence type="ECO:0000259" key="5">
    <source>
        <dbReference type="PROSITE" id="PS50158"/>
    </source>
</evidence>
<dbReference type="InterPro" id="IPR032567">
    <property type="entry name" value="RTL1-rel"/>
</dbReference>
<dbReference type="AlphaFoldDB" id="A0AAE0QTV7"/>
<dbReference type="InterPro" id="IPR043502">
    <property type="entry name" value="DNA/RNA_pol_sf"/>
</dbReference>
<dbReference type="PANTHER" id="PTHR15503">
    <property type="entry name" value="LDOC1 RELATED"/>
    <property type="match status" value="1"/>
</dbReference>
<keyword evidence="3" id="KW-0238">DNA-binding</keyword>
<dbReference type="EMBL" id="JAUCMX010000011">
    <property type="protein sequence ID" value="KAK3531816.1"/>
    <property type="molecule type" value="Genomic_DNA"/>
</dbReference>
<dbReference type="InterPro" id="IPR001878">
    <property type="entry name" value="Znf_CCHC"/>
</dbReference>
<evidence type="ECO:0000313" key="6">
    <source>
        <dbReference type="EMBL" id="KAK3531816.1"/>
    </source>
</evidence>